<dbReference type="Proteomes" id="UP001623041">
    <property type="component" value="Unassembled WGS sequence"/>
</dbReference>
<keyword evidence="2" id="KW-1185">Reference proteome</keyword>
<evidence type="ECO:0000313" key="1">
    <source>
        <dbReference type="EMBL" id="MFK9094374.1"/>
    </source>
</evidence>
<protein>
    <submittedName>
        <fullName evidence="1">Uncharacterized protein</fullName>
    </submittedName>
</protein>
<evidence type="ECO:0000313" key="2">
    <source>
        <dbReference type="Proteomes" id="UP001623041"/>
    </source>
</evidence>
<dbReference type="EMBL" id="JBJHQH010000022">
    <property type="protein sequence ID" value="MFK9094374.1"/>
    <property type="molecule type" value="Genomic_DNA"/>
</dbReference>
<comment type="caution">
    <text evidence="1">The sequence shown here is derived from an EMBL/GenBank/DDBJ whole genome shotgun (WGS) entry which is preliminary data.</text>
</comment>
<name>A0ABW8RNQ9_9BACI</name>
<sequence>MKSSFAGVVFPNDLLEGLSILTVIRNPIDKNTGVAALTCVNEGMHELRLYHLRRREDQNFFLTHEIEAFAFRSRKDLNQFLDRLPF</sequence>
<reference evidence="1 2" key="1">
    <citation type="submission" date="2024-11" db="EMBL/GenBank/DDBJ databases">
        <authorList>
            <person name="Lucas J.A."/>
        </authorList>
    </citation>
    <scope>NUCLEOTIDE SEQUENCE [LARGE SCALE GENOMIC DNA]</scope>
    <source>
        <strain evidence="1 2">Z 5.4</strain>
    </source>
</reference>
<dbReference type="RefSeq" id="WP_406582844.1">
    <property type="nucleotide sequence ID" value="NZ_JBJHQH010000022.1"/>
</dbReference>
<proteinExistence type="predicted"/>
<gene>
    <name evidence="1" type="ORF">ACJEBI_23245</name>
</gene>
<accession>A0ABW8RNQ9</accession>
<organism evidence="1 2">
    <name type="scientific">Bacillus salipaludis</name>
    <dbReference type="NCBI Taxonomy" id="2547811"/>
    <lineage>
        <taxon>Bacteria</taxon>
        <taxon>Bacillati</taxon>
        <taxon>Bacillota</taxon>
        <taxon>Bacilli</taxon>
        <taxon>Bacillales</taxon>
        <taxon>Bacillaceae</taxon>
        <taxon>Bacillus</taxon>
    </lineage>
</organism>